<sequence>MVGLLALAYVVLASLSALMATPAAKWCAELLAVQASASNKPCHASWRSIIPNANRPLHGGTEKTLRMTGYDRDVPNFVSQWGQDWWIWQNHAQYRKEPGFFVDLASNDAMWASNTYFLEQCLGWRGLCIEPNPVHHERIRAERKCTLVPSCVSDAAKTIEMILPDSFHGGAARVVKQQSDLRLARNKKPVQMECRTLRSILHEHKVKHIDFMSLDIEGHEPEAMSTLKLDHGGEHGVTIDVVSAETNSSAAYWRAGNYRHYSPKGMEQVFLRPGYQMPIEEAGKPILWPAEVPTCSAELKAESKARSMDPVMAAAIRAKEARAKAKARV</sequence>
<accession>A0A0M0JE37</accession>
<dbReference type="PANTHER" id="PTHR34009">
    <property type="entry name" value="PROTEIN STAR"/>
    <property type="match status" value="1"/>
</dbReference>
<feature type="domain" description="Methyltransferase FkbM" evidence="2">
    <location>
        <begin position="106"/>
        <end position="239"/>
    </location>
</feature>
<keyword evidence="1" id="KW-0732">Signal</keyword>
<dbReference type="Pfam" id="PF05050">
    <property type="entry name" value="Methyltransf_21"/>
    <property type="match status" value="1"/>
</dbReference>
<dbReference type="NCBIfam" id="TIGR01444">
    <property type="entry name" value="fkbM_fam"/>
    <property type="match status" value="1"/>
</dbReference>
<dbReference type="Proteomes" id="UP000037460">
    <property type="component" value="Unassembled WGS sequence"/>
</dbReference>
<name>A0A0M0JE37_9EUKA</name>
<gene>
    <name evidence="3" type="ORF">Ctob_002958</name>
</gene>
<feature type="chain" id="PRO_5005601813" evidence="1">
    <location>
        <begin position="24"/>
        <end position="329"/>
    </location>
</feature>
<reference evidence="4" key="1">
    <citation type="journal article" date="2015" name="PLoS Genet.">
        <title>Genome Sequence and Transcriptome Analyses of Chrysochromulina tobin: Metabolic Tools for Enhanced Algal Fitness in the Prominent Order Prymnesiales (Haptophyceae).</title>
        <authorList>
            <person name="Hovde B.T."/>
            <person name="Deodato C.R."/>
            <person name="Hunsperger H.M."/>
            <person name="Ryken S.A."/>
            <person name="Yost W."/>
            <person name="Jha R.K."/>
            <person name="Patterson J."/>
            <person name="Monnat R.J. Jr."/>
            <person name="Barlow S.B."/>
            <person name="Starkenburg S.R."/>
            <person name="Cattolico R.A."/>
        </authorList>
    </citation>
    <scope>NUCLEOTIDE SEQUENCE</scope>
    <source>
        <strain evidence="4">CCMP291</strain>
    </source>
</reference>
<dbReference type="GO" id="GO:0031902">
    <property type="term" value="C:late endosome membrane"/>
    <property type="evidence" value="ECO:0007669"/>
    <property type="project" value="TreeGrafter"/>
</dbReference>
<dbReference type="GO" id="GO:0005794">
    <property type="term" value="C:Golgi apparatus"/>
    <property type="evidence" value="ECO:0007669"/>
    <property type="project" value="TreeGrafter"/>
</dbReference>
<comment type="caution">
    <text evidence="3">The sequence shown here is derived from an EMBL/GenBank/DDBJ whole genome shotgun (WGS) entry which is preliminary data.</text>
</comment>
<dbReference type="PANTHER" id="PTHR34009:SF2">
    <property type="entry name" value="PROTEIN STAR"/>
    <property type="match status" value="1"/>
</dbReference>
<dbReference type="GO" id="GO:0005886">
    <property type="term" value="C:plasma membrane"/>
    <property type="evidence" value="ECO:0007669"/>
    <property type="project" value="TreeGrafter"/>
</dbReference>
<dbReference type="InterPro" id="IPR029063">
    <property type="entry name" value="SAM-dependent_MTases_sf"/>
</dbReference>
<keyword evidence="4" id="KW-1185">Reference proteome</keyword>
<dbReference type="InterPro" id="IPR053202">
    <property type="entry name" value="EGF_Rcpt_Signaling_Reg"/>
</dbReference>
<dbReference type="EMBL" id="JWZX01003061">
    <property type="protein sequence ID" value="KOO24725.1"/>
    <property type="molecule type" value="Genomic_DNA"/>
</dbReference>
<dbReference type="InterPro" id="IPR006342">
    <property type="entry name" value="FkbM_mtfrase"/>
</dbReference>
<protein>
    <submittedName>
        <fullName evidence="3">Methyltransferase family</fullName>
    </submittedName>
</protein>
<keyword evidence="3" id="KW-0489">Methyltransferase</keyword>
<dbReference type="GO" id="GO:0016197">
    <property type="term" value="P:endosomal transport"/>
    <property type="evidence" value="ECO:0007669"/>
    <property type="project" value="TreeGrafter"/>
</dbReference>
<keyword evidence="3" id="KW-0808">Transferase</keyword>
<dbReference type="OrthoDB" id="3106at2759"/>
<dbReference type="AlphaFoldDB" id="A0A0M0JE37"/>
<dbReference type="GO" id="GO:0006888">
    <property type="term" value="P:endoplasmic reticulum to Golgi vesicle-mediated transport"/>
    <property type="evidence" value="ECO:0007669"/>
    <property type="project" value="TreeGrafter"/>
</dbReference>
<proteinExistence type="predicted"/>
<dbReference type="GO" id="GO:0008168">
    <property type="term" value="F:methyltransferase activity"/>
    <property type="evidence" value="ECO:0007669"/>
    <property type="project" value="UniProtKB-KW"/>
</dbReference>
<dbReference type="Gene3D" id="3.40.50.150">
    <property type="entry name" value="Vaccinia Virus protein VP39"/>
    <property type="match status" value="1"/>
</dbReference>
<dbReference type="SUPFAM" id="SSF53335">
    <property type="entry name" value="S-adenosyl-L-methionine-dependent methyltransferases"/>
    <property type="match status" value="1"/>
</dbReference>
<feature type="non-terminal residue" evidence="3">
    <location>
        <position position="329"/>
    </location>
</feature>
<evidence type="ECO:0000313" key="3">
    <source>
        <dbReference type="EMBL" id="KOO24725.1"/>
    </source>
</evidence>
<feature type="signal peptide" evidence="1">
    <location>
        <begin position="1"/>
        <end position="23"/>
    </location>
</feature>
<evidence type="ECO:0000259" key="2">
    <source>
        <dbReference type="Pfam" id="PF05050"/>
    </source>
</evidence>
<evidence type="ECO:0000256" key="1">
    <source>
        <dbReference type="SAM" id="SignalP"/>
    </source>
</evidence>
<dbReference type="GO" id="GO:0005789">
    <property type="term" value="C:endoplasmic reticulum membrane"/>
    <property type="evidence" value="ECO:0007669"/>
    <property type="project" value="TreeGrafter"/>
</dbReference>
<evidence type="ECO:0000313" key="4">
    <source>
        <dbReference type="Proteomes" id="UP000037460"/>
    </source>
</evidence>
<dbReference type="GO" id="GO:0032259">
    <property type="term" value="P:methylation"/>
    <property type="evidence" value="ECO:0007669"/>
    <property type="project" value="UniProtKB-KW"/>
</dbReference>
<organism evidence="3 4">
    <name type="scientific">Chrysochromulina tobinii</name>
    <dbReference type="NCBI Taxonomy" id="1460289"/>
    <lineage>
        <taxon>Eukaryota</taxon>
        <taxon>Haptista</taxon>
        <taxon>Haptophyta</taxon>
        <taxon>Prymnesiophyceae</taxon>
        <taxon>Prymnesiales</taxon>
        <taxon>Chrysochromulinaceae</taxon>
        <taxon>Chrysochromulina</taxon>
    </lineage>
</organism>